<sequence length="331" mass="35182">MNTMRSQRVRISRRRTRRQVIVWTSVAVVIAVCAAVLPYLEIRGVAAIPVAQALVPLGALLLLLLAIASLIFRVWAAALVLIIGAAISGVPTLTPIHVGEACGSDARVTVLSFNAKLAGADPAALAALIRTTEPDAVMLLEADETLVDAVLTEEELADVLPYRTREVTPGPANGSVLLSANPLSGEEDIPGSEFDQVSAVATLPGAGAVRLAAVHPPPPVWQPNGWRSGIDDITTWVQQTRDDRLIIAGDFNASLAHPALRRLASDLRSAAEAAGAIPWPTWPEQKPIPAFTAIDHIFARGATPTHWDSFYVEGSDHRAVIATWNLCAIAK</sequence>
<gene>
    <name evidence="3" type="ORF">D9V30_12715</name>
</gene>
<keyword evidence="3" id="KW-0269">Exonuclease</keyword>
<dbReference type="Proteomes" id="UP000275395">
    <property type="component" value="Unassembled WGS sequence"/>
</dbReference>
<organism evidence="3 4">
    <name type="scientific">Mycetocola reblochoni</name>
    <dbReference type="NCBI Taxonomy" id="331618"/>
    <lineage>
        <taxon>Bacteria</taxon>
        <taxon>Bacillati</taxon>
        <taxon>Actinomycetota</taxon>
        <taxon>Actinomycetes</taxon>
        <taxon>Micrococcales</taxon>
        <taxon>Microbacteriaceae</taxon>
        <taxon>Mycetocola</taxon>
    </lineage>
</organism>
<feature type="transmembrane region" description="Helical" evidence="1">
    <location>
        <begin position="74"/>
        <end position="93"/>
    </location>
</feature>
<dbReference type="AlphaFoldDB" id="A0A3L6ZIC5"/>
<dbReference type="Pfam" id="PF03372">
    <property type="entry name" value="Exo_endo_phos"/>
    <property type="match status" value="1"/>
</dbReference>
<keyword evidence="1" id="KW-0472">Membrane</keyword>
<evidence type="ECO:0000313" key="4">
    <source>
        <dbReference type="Proteomes" id="UP000275395"/>
    </source>
</evidence>
<feature type="transmembrane region" description="Helical" evidence="1">
    <location>
        <begin position="20"/>
        <end position="40"/>
    </location>
</feature>
<feature type="domain" description="Endonuclease/exonuclease/phosphatase" evidence="2">
    <location>
        <begin position="111"/>
        <end position="317"/>
    </location>
</feature>
<accession>A0A3L6ZIC5</accession>
<comment type="caution">
    <text evidence="3">The sequence shown here is derived from an EMBL/GenBank/DDBJ whole genome shotgun (WGS) entry which is preliminary data.</text>
</comment>
<protein>
    <submittedName>
        <fullName evidence="3">Endonuclease/exonuclease/phosphatase family protein</fullName>
    </submittedName>
</protein>
<evidence type="ECO:0000313" key="3">
    <source>
        <dbReference type="EMBL" id="RLP67748.1"/>
    </source>
</evidence>
<dbReference type="Gene3D" id="3.60.10.10">
    <property type="entry name" value="Endonuclease/exonuclease/phosphatase"/>
    <property type="match status" value="1"/>
</dbReference>
<keyword evidence="3" id="KW-0540">Nuclease</keyword>
<keyword evidence="1" id="KW-1133">Transmembrane helix</keyword>
<dbReference type="InterPro" id="IPR005135">
    <property type="entry name" value="Endo/exonuclease/phosphatase"/>
</dbReference>
<keyword evidence="3" id="KW-0378">Hydrolase</keyword>
<keyword evidence="1" id="KW-0812">Transmembrane</keyword>
<feature type="transmembrane region" description="Helical" evidence="1">
    <location>
        <begin position="46"/>
        <end position="67"/>
    </location>
</feature>
<proteinExistence type="predicted"/>
<evidence type="ECO:0000259" key="2">
    <source>
        <dbReference type="Pfam" id="PF03372"/>
    </source>
</evidence>
<reference evidence="3 4" key="1">
    <citation type="submission" date="2018-10" db="EMBL/GenBank/DDBJ databases">
        <authorList>
            <person name="Li J."/>
        </authorList>
    </citation>
    <scope>NUCLEOTIDE SEQUENCE [LARGE SCALE GENOMIC DNA]</scope>
    <source>
        <strain evidence="3 4">JCM 30549</strain>
    </source>
</reference>
<dbReference type="SUPFAM" id="SSF56219">
    <property type="entry name" value="DNase I-like"/>
    <property type="match status" value="1"/>
</dbReference>
<dbReference type="InterPro" id="IPR036691">
    <property type="entry name" value="Endo/exonu/phosph_ase_sf"/>
</dbReference>
<dbReference type="GO" id="GO:0004527">
    <property type="term" value="F:exonuclease activity"/>
    <property type="evidence" value="ECO:0007669"/>
    <property type="project" value="UniProtKB-KW"/>
</dbReference>
<evidence type="ECO:0000256" key="1">
    <source>
        <dbReference type="SAM" id="Phobius"/>
    </source>
</evidence>
<name>A0A3L6ZIC5_9MICO</name>
<dbReference type="EMBL" id="RCUW01000015">
    <property type="protein sequence ID" value="RLP67748.1"/>
    <property type="molecule type" value="Genomic_DNA"/>
</dbReference>
<dbReference type="GO" id="GO:0004519">
    <property type="term" value="F:endonuclease activity"/>
    <property type="evidence" value="ECO:0007669"/>
    <property type="project" value="UniProtKB-KW"/>
</dbReference>
<keyword evidence="3" id="KW-0255">Endonuclease</keyword>